<dbReference type="GO" id="GO:0006952">
    <property type="term" value="P:defense response"/>
    <property type="evidence" value="ECO:0007669"/>
    <property type="project" value="UniProtKB-KW"/>
</dbReference>
<dbReference type="InterPro" id="IPR041118">
    <property type="entry name" value="Rx_N"/>
</dbReference>
<gene>
    <name evidence="11" type="ORF">TRITD_2Av1G000430</name>
</gene>
<keyword evidence="3" id="KW-0677">Repeat</keyword>
<evidence type="ECO:0000256" key="6">
    <source>
        <dbReference type="ARBA" id="ARBA00022840"/>
    </source>
</evidence>
<dbReference type="InterPro" id="IPR002182">
    <property type="entry name" value="NB-ARC"/>
</dbReference>
<feature type="domain" description="R13L1/DRL21-like LRR repeat region" evidence="10">
    <location>
        <begin position="836"/>
        <end position="959"/>
    </location>
</feature>
<name>A0A9R1R066_TRITD</name>
<keyword evidence="12" id="KW-1185">Reference proteome</keyword>
<keyword evidence="2" id="KW-0433">Leucine-rich repeat</keyword>
<dbReference type="Gene3D" id="1.10.8.430">
    <property type="entry name" value="Helical domain of apoptotic protease-activating factors"/>
    <property type="match status" value="1"/>
</dbReference>
<keyword evidence="6" id="KW-0067">ATP-binding</keyword>
<dbReference type="EMBL" id="LT934113">
    <property type="protein sequence ID" value="VAH24165.1"/>
    <property type="molecule type" value="Genomic_DNA"/>
</dbReference>
<dbReference type="SUPFAM" id="SSF52540">
    <property type="entry name" value="P-loop containing nucleoside triphosphate hydrolases"/>
    <property type="match status" value="1"/>
</dbReference>
<dbReference type="Gene3D" id="3.80.10.10">
    <property type="entry name" value="Ribonuclease Inhibitor"/>
    <property type="match status" value="3"/>
</dbReference>
<feature type="domain" description="Disease resistance protein winged helix" evidence="9">
    <location>
        <begin position="571"/>
        <end position="640"/>
    </location>
</feature>
<reference evidence="11 12" key="1">
    <citation type="submission" date="2017-09" db="EMBL/GenBank/DDBJ databases">
        <authorList>
            <consortium name="International Durum Wheat Genome Sequencing Consortium (IDWGSC)"/>
            <person name="Milanesi L."/>
        </authorList>
    </citation>
    <scope>NUCLEOTIDE SEQUENCE [LARGE SCALE GENOMIC DNA]</scope>
    <source>
        <strain evidence="12">cv. Svevo</strain>
    </source>
</reference>
<dbReference type="OMA" id="SMAPAMC"/>
<dbReference type="GO" id="GO:0051707">
    <property type="term" value="P:response to other organism"/>
    <property type="evidence" value="ECO:0007669"/>
    <property type="project" value="UniProtKB-ARBA"/>
</dbReference>
<dbReference type="InterPro" id="IPR056789">
    <property type="entry name" value="LRR_R13L1-DRL21"/>
</dbReference>
<accession>A0A9R1R066</accession>
<proteinExistence type="inferred from homology"/>
<dbReference type="Pfam" id="PF25019">
    <property type="entry name" value="LRR_R13L1-DRL21"/>
    <property type="match status" value="1"/>
</dbReference>
<dbReference type="Pfam" id="PF18052">
    <property type="entry name" value="Rx_N"/>
    <property type="match status" value="1"/>
</dbReference>
<evidence type="ECO:0000256" key="2">
    <source>
        <dbReference type="ARBA" id="ARBA00022614"/>
    </source>
</evidence>
<dbReference type="Gene3D" id="1.10.10.10">
    <property type="entry name" value="Winged helix-like DNA-binding domain superfamily/Winged helix DNA-binding domain"/>
    <property type="match status" value="1"/>
</dbReference>
<evidence type="ECO:0000259" key="7">
    <source>
        <dbReference type="Pfam" id="PF00931"/>
    </source>
</evidence>
<dbReference type="GO" id="GO:0005524">
    <property type="term" value="F:ATP binding"/>
    <property type="evidence" value="ECO:0007669"/>
    <property type="project" value="UniProtKB-KW"/>
</dbReference>
<dbReference type="InterPro" id="IPR058922">
    <property type="entry name" value="WHD_DRP"/>
</dbReference>
<dbReference type="SUPFAM" id="SSF52058">
    <property type="entry name" value="L domain-like"/>
    <property type="match status" value="2"/>
</dbReference>
<evidence type="ECO:0000256" key="1">
    <source>
        <dbReference type="ARBA" id="ARBA00008894"/>
    </source>
</evidence>
<evidence type="ECO:0000259" key="9">
    <source>
        <dbReference type="Pfam" id="PF23559"/>
    </source>
</evidence>
<evidence type="ECO:0000313" key="12">
    <source>
        <dbReference type="Proteomes" id="UP000324705"/>
    </source>
</evidence>
<evidence type="ECO:0008006" key="13">
    <source>
        <dbReference type="Google" id="ProtNLM"/>
    </source>
</evidence>
<dbReference type="PANTHER" id="PTHR36766:SF70">
    <property type="entry name" value="DISEASE RESISTANCE PROTEIN RGA4"/>
    <property type="match status" value="1"/>
</dbReference>
<dbReference type="InterPro" id="IPR036388">
    <property type="entry name" value="WH-like_DNA-bd_sf"/>
</dbReference>
<evidence type="ECO:0000256" key="5">
    <source>
        <dbReference type="ARBA" id="ARBA00022821"/>
    </source>
</evidence>
<dbReference type="Pfam" id="PF23559">
    <property type="entry name" value="WHD_DRP"/>
    <property type="match status" value="1"/>
</dbReference>
<protein>
    <recommendedName>
        <fullName evidence="13">AAA+ ATPase domain-containing protein</fullName>
    </recommendedName>
</protein>
<evidence type="ECO:0000256" key="3">
    <source>
        <dbReference type="ARBA" id="ARBA00022737"/>
    </source>
</evidence>
<dbReference type="Proteomes" id="UP000324705">
    <property type="component" value="Chromosome 2A"/>
</dbReference>
<evidence type="ECO:0000313" key="11">
    <source>
        <dbReference type="EMBL" id="VAH24165.1"/>
    </source>
</evidence>
<keyword evidence="5" id="KW-0611">Plant defense</keyword>
<dbReference type="InterPro" id="IPR027417">
    <property type="entry name" value="P-loop_NTPase"/>
</dbReference>
<dbReference type="InterPro" id="IPR032675">
    <property type="entry name" value="LRR_dom_sf"/>
</dbReference>
<evidence type="ECO:0000259" key="10">
    <source>
        <dbReference type="Pfam" id="PF25019"/>
    </source>
</evidence>
<feature type="domain" description="Disease resistance N-terminal" evidence="8">
    <location>
        <begin position="92"/>
        <end position="160"/>
    </location>
</feature>
<evidence type="ECO:0000259" key="8">
    <source>
        <dbReference type="Pfam" id="PF18052"/>
    </source>
</evidence>
<keyword evidence="4" id="KW-0547">Nucleotide-binding</keyword>
<comment type="similarity">
    <text evidence="1">Belongs to the disease resistance NB-LRR family.</text>
</comment>
<organism evidence="11 12">
    <name type="scientific">Triticum turgidum subsp. durum</name>
    <name type="common">Durum wheat</name>
    <name type="synonym">Triticum durum</name>
    <dbReference type="NCBI Taxonomy" id="4567"/>
    <lineage>
        <taxon>Eukaryota</taxon>
        <taxon>Viridiplantae</taxon>
        <taxon>Streptophyta</taxon>
        <taxon>Embryophyta</taxon>
        <taxon>Tracheophyta</taxon>
        <taxon>Spermatophyta</taxon>
        <taxon>Magnoliopsida</taxon>
        <taxon>Liliopsida</taxon>
        <taxon>Poales</taxon>
        <taxon>Poaceae</taxon>
        <taxon>BOP clade</taxon>
        <taxon>Pooideae</taxon>
        <taxon>Triticodae</taxon>
        <taxon>Triticeae</taxon>
        <taxon>Triticinae</taxon>
        <taxon>Triticum</taxon>
    </lineage>
</organism>
<dbReference type="PANTHER" id="PTHR36766">
    <property type="entry name" value="PLANT BROAD-SPECTRUM MILDEW RESISTANCE PROTEIN RPW8"/>
    <property type="match status" value="1"/>
</dbReference>
<feature type="domain" description="NB-ARC" evidence="7">
    <location>
        <begin position="317"/>
        <end position="488"/>
    </location>
</feature>
<dbReference type="Gramene" id="TRITD2Av1G000430.1">
    <property type="protein sequence ID" value="TRITD2Av1G000430.1"/>
    <property type="gene ID" value="TRITD2Av1G000430"/>
</dbReference>
<dbReference type="Gene3D" id="3.40.50.300">
    <property type="entry name" value="P-loop containing nucleotide triphosphate hydrolases"/>
    <property type="match status" value="1"/>
</dbReference>
<sequence>MAGKGEAASPWGCCAPRPASAWPLLRRWSWKQASQAQVSFPLACPPCACAYAYAHHQAPLSIPASGHGMAETALGAAQWVVSKALAPFADGVLEAWAATRTFGLNIQALKTELEKVQATLEIAATKELPGLATEKMLQKLWDSAHNAEDLLDELDYFRIHDELHGTYDAADQHGDDALRDLAFDARHTIKALGKLVNCFPWQRAELQQRPTSIIQEFSGCMPSLGKLLLSSCSPHPHVRGDEDRGIAQETPMPEFNRADFSQRMKDTVEQLKLMRIDVKDILQTCGHRTVLDISQRRATTTPQSAEPKLYGRDHVMNNIIHDITEGQYCDKGLTVLPVIGPGGMGKTTMIQHIYNNQQAQNHFPVRIWICVSFNFNLDKVLEQIKEDTLAVEGENGCSTTQELIEHRLKHKRFLLVLDDIWQFTDVDDWKKLLLILGKSQEKGSVILVTTRQKEIADQVKKSAEPKELNGLEPGEFKKLFLVYVFDVEQCPGDKRFLLDTGDKIMGKLKGSPLAAKTVGRLLRTDPSLAHWKRVLNSKQWAKQSNGIMLALELSYGFLPFHLQRCFSYSALFPEDYRFRSRELISLWIGLDILTPSDQNPTFEGIGLSILNDLVIHGFFREYKTDGGLRYVMHDLLHELALKVASHDCLRLRLPDVGSVEIKPSTRHLSISIENLGGYNGQKLKRELEKLKTRLKVEHLQTLMLFGAMDEGSAKIFGDFLGEANALRVLYLPLLKYPVESMVHNFSGLVHLRFLCLGCLPINISKFYHLRVLDLKSWSSSGDFPEDTSNLAKLCHYYTPRDDKLHYDICNVGKIQLLEKLKVFRVNKKNEGFEPKQLEPLTKLWELGIYNLEKIHTKKEAAQAKLIEKKYLRRLTLDWDSKRSSDEPGVEAMVLECLRPHENLEVLCIRGHRGPTCPRWLGDELAVEALQFLRLDGVSWKVFPSLRNMGDLCELEIQDCPEFSSVIPTSWIESLRRVSIEGVKLLKRFAYSKSSHGAQLEIIGWGDLQRLDQVLVFDKETGLEKLTLERCPPLELKHLLMLTSLKTLILKHSAGLAGLAGLLGGQGDVEWQLPVEHIEICHLHGNSWNELTELFPHLPKLSKLEIRDCKNIKQLVVGVDLRQTTPEMGGGEITAATEEEDDGVLLFPAHLCNSLQKLKLFSCPELVLVDPPTLVPGGGWLQALRSLQRLSIKYCPKFLSAFSFSTHIFPSSLQFLELTKLEGMGTLEPLSNLSSLTRLVLEFCGKNLKCQGLRSLLTTGGQLKELDVRGSHGFFANWDPNPRRALEDVEGGQEQPTQLVSSTLRKLCTDDAAGLLAAPICSFLSSSLTKLKLHGYEPEGMERLSKEQEDALQLLSSLQKLEFRHFHHLQQIPAGLCNLTSLKMLSINHCPAVSSLPSDGLPKSLEKLDVYDCSEVLKRQCRCSCASDGCLKLVPCLSHNHGGIQGVPHSYSMAPAMCAPETLQNIDSCEYACWSHAKEEVE</sequence>
<dbReference type="PRINTS" id="PR00364">
    <property type="entry name" value="DISEASERSIST"/>
</dbReference>
<dbReference type="InterPro" id="IPR042197">
    <property type="entry name" value="Apaf_helical"/>
</dbReference>
<dbReference type="Pfam" id="PF00931">
    <property type="entry name" value="NB-ARC"/>
    <property type="match status" value="1"/>
</dbReference>
<evidence type="ECO:0000256" key="4">
    <source>
        <dbReference type="ARBA" id="ARBA00022741"/>
    </source>
</evidence>
<dbReference type="GO" id="GO:0043531">
    <property type="term" value="F:ADP binding"/>
    <property type="evidence" value="ECO:0007669"/>
    <property type="project" value="InterPro"/>
</dbReference>